<dbReference type="PANTHER" id="PTHR46708">
    <property type="entry name" value="TENASCIN"/>
    <property type="match status" value="1"/>
</dbReference>
<keyword evidence="10" id="KW-0175">Coiled coil</keyword>
<dbReference type="SMART" id="SM00186">
    <property type="entry name" value="FBG"/>
    <property type="match status" value="1"/>
</dbReference>
<dbReference type="SUPFAM" id="SSF49265">
    <property type="entry name" value="Fibronectin type III"/>
    <property type="match status" value="4"/>
</dbReference>
<feature type="region of interest" description="Disordered" evidence="11">
    <location>
        <begin position="128"/>
        <end position="156"/>
    </location>
</feature>
<feature type="coiled-coil region" evidence="10">
    <location>
        <begin position="1344"/>
        <end position="1371"/>
    </location>
</feature>
<feature type="domain" description="Fibronectin type-III" evidence="13">
    <location>
        <begin position="1792"/>
        <end position="1881"/>
    </location>
</feature>
<feature type="compositionally biased region" description="Polar residues" evidence="11">
    <location>
        <begin position="1267"/>
        <end position="1280"/>
    </location>
</feature>
<keyword evidence="7" id="KW-0677">Repeat</keyword>
<feature type="compositionally biased region" description="Polar residues" evidence="11">
    <location>
        <begin position="958"/>
        <end position="967"/>
    </location>
</feature>
<feature type="compositionally biased region" description="Polar residues" evidence="11">
    <location>
        <begin position="726"/>
        <end position="751"/>
    </location>
</feature>
<feature type="region of interest" description="Disordered" evidence="11">
    <location>
        <begin position="926"/>
        <end position="978"/>
    </location>
</feature>
<feature type="compositionally biased region" description="Low complexity" evidence="11">
    <location>
        <begin position="133"/>
        <end position="152"/>
    </location>
</feature>
<keyword evidence="6 12" id="KW-0732">Signal</keyword>
<feature type="compositionally biased region" description="Polar residues" evidence="11">
    <location>
        <begin position="590"/>
        <end position="626"/>
    </location>
</feature>
<dbReference type="CDD" id="cd00063">
    <property type="entry name" value="FN3"/>
    <property type="match status" value="3"/>
</dbReference>
<evidence type="ECO:0000256" key="10">
    <source>
        <dbReference type="SAM" id="Coils"/>
    </source>
</evidence>
<feature type="chain" id="PRO_5035449402" evidence="12">
    <location>
        <begin position="32"/>
        <end position="2285"/>
    </location>
</feature>
<comment type="similarity">
    <text evidence="2">Belongs to the tenascin family.</text>
</comment>
<organism evidence="15 16">
    <name type="scientific">Danio rerio</name>
    <name type="common">Zebrafish</name>
    <name type="synonym">Brachydanio rerio</name>
    <dbReference type="NCBI Taxonomy" id="7955"/>
    <lineage>
        <taxon>Eukaryota</taxon>
        <taxon>Metazoa</taxon>
        <taxon>Chordata</taxon>
        <taxon>Craniata</taxon>
        <taxon>Vertebrata</taxon>
        <taxon>Euteleostomi</taxon>
        <taxon>Actinopterygii</taxon>
        <taxon>Neopterygii</taxon>
        <taxon>Teleostei</taxon>
        <taxon>Ostariophysi</taxon>
        <taxon>Cypriniformes</taxon>
        <taxon>Danionidae</taxon>
        <taxon>Danioninae</taxon>
        <taxon>Danio</taxon>
    </lineage>
</organism>
<dbReference type="InterPro" id="IPR014716">
    <property type="entry name" value="Fibrinogen_a/b/g_C_1"/>
</dbReference>
<dbReference type="PROSITE" id="PS51406">
    <property type="entry name" value="FIBRINOGEN_C_2"/>
    <property type="match status" value="1"/>
</dbReference>
<feature type="compositionally biased region" description="Low complexity" evidence="11">
    <location>
        <begin position="561"/>
        <end position="575"/>
    </location>
</feature>
<feature type="region of interest" description="Disordered" evidence="11">
    <location>
        <begin position="553"/>
        <end position="627"/>
    </location>
</feature>
<dbReference type="PROSITE" id="PS50853">
    <property type="entry name" value="FN3"/>
    <property type="match status" value="3"/>
</dbReference>
<reference evidence="16" key="1">
    <citation type="submission" date="2025-08" db="UniProtKB">
        <authorList>
            <consortium name="RefSeq"/>
        </authorList>
    </citation>
    <scope>IDENTIFICATION</scope>
    <source>
        <strain evidence="16">Tuebingen</strain>
        <tissue evidence="16">Fibroblasts and whole tissue</tissue>
    </source>
</reference>
<dbReference type="Pfam" id="PF00041">
    <property type="entry name" value="fn3"/>
    <property type="match status" value="2"/>
</dbReference>
<feature type="compositionally biased region" description="Polar residues" evidence="11">
    <location>
        <begin position="1564"/>
        <end position="1574"/>
    </location>
</feature>
<dbReference type="InterPro" id="IPR020837">
    <property type="entry name" value="Fibrinogen_CS"/>
</dbReference>
<feature type="region of interest" description="Disordered" evidence="11">
    <location>
        <begin position="725"/>
        <end position="751"/>
    </location>
</feature>
<feature type="region of interest" description="Disordered" evidence="11">
    <location>
        <begin position="279"/>
        <end position="366"/>
    </location>
</feature>
<dbReference type="GO" id="GO:0030155">
    <property type="term" value="P:regulation of cell adhesion"/>
    <property type="evidence" value="ECO:0000318"/>
    <property type="project" value="GO_Central"/>
</dbReference>
<dbReference type="InterPro" id="IPR050991">
    <property type="entry name" value="ECM_Regulatory_Proteins"/>
</dbReference>
<feature type="compositionally biased region" description="Polar residues" evidence="11">
    <location>
        <begin position="799"/>
        <end position="828"/>
    </location>
</feature>
<feature type="compositionally biased region" description="Polar residues" evidence="11">
    <location>
        <begin position="318"/>
        <end position="353"/>
    </location>
</feature>
<dbReference type="AGR" id="ZFIN:ZDB-GENE-070103-5"/>
<dbReference type="SMART" id="SM00060">
    <property type="entry name" value="FN3"/>
    <property type="match status" value="4"/>
</dbReference>
<dbReference type="AlphaFoldDB" id="A0A8M9P891"/>
<sequence>MNKLGTSTQYKMLISLVFLILNVSFLQGTLSENKNDTIKTIDHTFSHHIPVQVTTPLSTKVKKQTHAASSKMSNSNQTLPFTPKPVVDDIQKSVPLFQDTLSAKDNSTSESRLNAHNVHKPLTRLSNTKIRNQTQSTSSISSSISQTLPSSTEPAVDGVQKPVLALRGKLNEKKHSTVQSTAHLGSLDIPKLVTTKLINKMKNQTRPTLAKPSSVNQTLPSVKKIVADQSTITEKKNSTANLPTQIISVPKTDKKTKNHTQSTFSITSNINQHQDIVEKHPPSLQDPHSQKKNSTMKSPTQTIKVVTTSLNSKKKDQTQSTSLTYSKVNQSLSSSTKPNIHTSQKPMQGVQNKISEKTNSTNKSTVSNVNVQKPATKLNTKLKVQTQYTSSTKTQVNQILTTSTRPEVDSIQNPVQSVQNTISGKKNSTTKSTVNTINVQKPVTSLLKTKLKEQTQSSSSTSQLNQTLTTSQKPGVDSIHKPVQSLQITFGGKTNSTTKSIVNIVDVQKPATKLNTKMKVQTQSTSLTTTQVNLTLPSSTMPEVDSVQKPVQSVQNTISGKKNSTTKSTVNTSNVQKPVTSLLKTKLKEQTQSTPSTSQVKQTLTTSSKPEVDTTQKPVQSVQNTIGDKKNSTTESIVNTINVQNPATRLNTKLKDQTQSTSSTTSKVNHTLPSSTMPDVDTVKKPIQSLQNKIGDKKNSTTKSTVNTINIQKPVTSLLKTKLKEQTQSTPSTSQVNQTLTTSTKPEVNSIQNPVQSVQNTVSDKNNSTTKSTVNTIKVQKPVTSLLKTKLKEKTQSTPSTSQVNQTHTTSTKPEVESIQNPVQSVQDTISGKKNSTTKSTVNTINVQKPVTSLLKTKLKEQTQSTPSTSQVNQTLTSSIKPEVDSIQKPVQSAKNTIGDQTNSTTKSTVNIINVKKPVTTLLKNKQKERTQSISSTTSQVNQTLPASTKSDVDSIQKPVQSVQTTINDKKNSTTKSTDNHIIVQKPVGTLLKNKMRIQALSNSTKNSIIDQTSLSAKPAVDVVQKSVSPSPTTFGEKRNTTTKLVSHNINVNASKPENTKVQTQSVSSKPTHINQTLLSTPKPAVDVKTPGSALQDISGTKKNSTSKLTAQTIRNNVPTLTTLLNIKLKNQTHPSFSTISHVNQTVPFSTKFVDEVTHRMKKNSTVKARLQTININASKPVTTSLHTKTKNQTQSTSLKISKANQTSPSTTKPVEGEISLGKKKNFTVKSASQSIDVHASKPITTPPNTKTKNQTKPSSSKNNNNDQAVTSTSPVMDGTQNLDIDKLAESSPIKIVITEGCVQRKSQGDVGNITKIRETELSLNPGSPLVMTHRINLVQGTCNGGCETDMAALRERIELLEKEMSAIKQMCVPCSGEQCPKNCSGQGKCEEGKCVCFQGFSGPDCSSKACPSNCNKKGKCVKGKCVCQTGFTGIGCSKAIDERITVTVETVTMKMSSAMPDTKTVKTRPDKAILVKETVTKVPKKHTTAKPTVKPSPTASTDKVLSHTTGKDNIKIVGQQSESMKLQEQTKGKTTVIKMGSDNQAQTDLSDKSHNAKDEPAYQNVTQRSVKKSNGTSKILHNLFKGSMNVTRSKTKITTRTAGDQGEESKTNAVSAEKDEKLFHGNVTTVQAEKKSDKPEIDASVESKAHMKHFSKTSSRLSVIGSVEVHNITSTGFIMSWEAHRDKFKNFTVTRREIKAGNEDSEKIHEAIENVTDAERLGSNRTLTKILSSKSEGNAMKKFSQILAGTTRSYHFKGLQPQTQYAISLFGSGPGMRSKIHRITLSTGPEPPTDLVFSNITETSFSLSWAKPKSIVAEFKVKYINTVTGESGSMSVDSQLSHVLLSKLTAGTTYDITVSSVLDKLESEPVIASITTVPDSPTELKVVNITDTKALLVWKPSKAKVDSYILSYGTTKSPNVTITVTLSGSSVEHQLRALHRSSLYMVKMTSQVNRLQSSSVSTSFTTGSGVKLQVVTPDEVTFHSAVISWKAPRVAFKSYRLTYQLSEEVKELILNPSVTHYELTGLAAFSNYTVKIDGERDGQYISFVSSDFTTAQLPHPYPTDCSEVQINGMKESGEAEIYPEGKNGEPVRVYCDMETDGGAWTVFQRRMDGSTDFFRSWRDYSKGFGLLSGEFWLGNDVLHTLTSLKAMSLRIDLRSGNDTAFAQYINFNISSEANHYAIDLSGYSGTAGDSMKYHKGRPFSTKDKDPDTLSIHCAKAYMGGWWYKNCYKANLNGLYASYSDNKGVVWIDWKGKDASLPFTEMKLRPSNFSQTTSTTPTAQS</sequence>
<keyword evidence="15" id="KW-1185">Reference proteome</keyword>
<dbReference type="SUPFAM" id="SSF56496">
    <property type="entry name" value="Fibrinogen C-terminal domain-like"/>
    <property type="match status" value="1"/>
</dbReference>
<dbReference type="CDD" id="cd00087">
    <property type="entry name" value="FReD"/>
    <property type="match status" value="1"/>
</dbReference>
<protein>
    <submittedName>
        <fullName evidence="16">Uncharacterized protein tnxba isoform X1</fullName>
    </submittedName>
</protein>
<feature type="domain" description="Fibrinogen C-terminal" evidence="14">
    <location>
        <begin position="2057"/>
        <end position="2272"/>
    </location>
</feature>
<feature type="compositionally biased region" description="Basic and acidic residues" evidence="11">
    <location>
        <begin position="1550"/>
        <end position="1561"/>
    </location>
</feature>
<evidence type="ECO:0000256" key="2">
    <source>
        <dbReference type="ARBA" id="ARBA00008673"/>
    </source>
</evidence>
<evidence type="ECO:0000256" key="1">
    <source>
        <dbReference type="ARBA" id="ARBA00004498"/>
    </source>
</evidence>
<dbReference type="ZFIN" id="ZDB-GENE-070103-5">
    <property type="gene designation" value="tnxba"/>
</dbReference>
<dbReference type="PROSITE" id="PS01186">
    <property type="entry name" value="EGF_2"/>
    <property type="match status" value="1"/>
</dbReference>
<dbReference type="FunFam" id="2.10.25.10:FF:000001">
    <property type="entry name" value="Tenascin C"/>
    <property type="match status" value="1"/>
</dbReference>
<dbReference type="PANTHER" id="PTHR46708:SF1">
    <property type="entry name" value="TENASCIN"/>
    <property type="match status" value="1"/>
</dbReference>
<evidence type="ECO:0000256" key="5">
    <source>
        <dbReference type="ARBA" id="ARBA00022536"/>
    </source>
</evidence>
<feature type="compositionally biased region" description="Polar residues" evidence="11">
    <location>
        <begin position="1496"/>
        <end position="1509"/>
    </location>
</feature>
<evidence type="ECO:0000313" key="17">
    <source>
        <dbReference type="ZFIN" id="ZDB-GENE-070103-5"/>
    </source>
</evidence>
<dbReference type="InterPro" id="IPR013783">
    <property type="entry name" value="Ig-like_fold"/>
</dbReference>
<feature type="compositionally biased region" description="Low complexity" evidence="11">
    <location>
        <begin position="454"/>
        <end position="473"/>
    </location>
</feature>
<keyword evidence="4" id="KW-0272">Extracellular matrix</keyword>
<keyword evidence="5" id="KW-0245">EGF-like domain</keyword>
<dbReference type="InterPro" id="IPR036056">
    <property type="entry name" value="Fibrinogen-like_C"/>
</dbReference>
<dbReference type="GlyGen" id="A0A8M9P891">
    <property type="glycosylation" value="1 site"/>
</dbReference>
<feature type="compositionally biased region" description="Polar residues" evidence="11">
    <location>
        <begin position="667"/>
        <end position="677"/>
    </location>
</feature>
<evidence type="ECO:0000259" key="13">
    <source>
        <dbReference type="PROSITE" id="PS50853"/>
    </source>
</evidence>
<evidence type="ECO:0000256" key="12">
    <source>
        <dbReference type="SAM" id="SignalP"/>
    </source>
</evidence>
<feature type="compositionally biased region" description="Low complexity" evidence="11">
    <location>
        <begin position="357"/>
        <end position="366"/>
    </location>
</feature>
<dbReference type="InterPro" id="IPR036116">
    <property type="entry name" value="FN3_sf"/>
</dbReference>
<dbReference type="GO" id="GO:0005615">
    <property type="term" value="C:extracellular space"/>
    <property type="evidence" value="ECO:0000318"/>
    <property type="project" value="GO_Central"/>
</dbReference>
<keyword evidence="8" id="KW-1015">Disulfide bond</keyword>
<feature type="compositionally biased region" description="Polar residues" evidence="11">
    <location>
        <begin position="932"/>
        <end position="950"/>
    </location>
</feature>
<dbReference type="KEGG" id="dre:100536295"/>
<dbReference type="Gene3D" id="3.90.215.10">
    <property type="entry name" value="Gamma Fibrinogen, chain A, domain 1"/>
    <property type="match status" value="1"/>
</dbReference>
<evidence type="ECO:0000256" key="11">
    <source>
        <dbReference type="SAM" id="MobiDB-lite"/>
    </source>
</evidence>
<feature type="compositionally biased region" description="Polar residues" evidence="11">
    <location>
        <begin position="1519"/>
        <end position="1534"/>
    </location>
</feature>
<keyword evidence="3" id="KW-0964">Secreted</keyword>
<dbReference type="InterPro" id="IPR000742">
    <property type="entry name" value="EGF"/>
</dbReference>
<dbReference type="Pfam" id="PF00147">
    <property type="entry name" value="Fibrinogen_C"/>
    <property type="match status" value="1"/>
</dbReference>
<feature type="domain" description="Fibronectin type-III" evidence="13">
    <location>
        <begin position="1972"/>
        <end position="2061"/>
    </location>
</feature>
<feature type="compositionally biased region" description="Polar residues" evidence="11">
    <location>
        <begin position="1178"/>
        <end position="1213"/>
    </location>
</feature>
<evidence type="ECO:0000256" key="4">
    <source>
        <dbReference type="ARBA" id="ARBA00022530"/>
    </source>
</evidence>
<feature type="region of interest" description="Disordered" evidence="11">
    <location>
        <begin position="1178"/>
        <end position="1219"/>
    </location>
</feature>
<dbReference type="OrthoDB" id="6130531at2759"/>
<feature type="compositionally biased region" description="Low complexity" evidence="11">
    <location>
        <begin position="1241"/>
        <end position="1266"/>
    </location>
</feature>
<feature type="signal peptide" evidence="12">
    <location>
        <begin position="1"/>
        <end position="31"/>
    </location>
</feature>
<evidence type="ECO:0000256" key="9">
    <source>
        <dbReference type="ARBA" id="ARBA00023180"/>
    </source>
</evidence>
<feature type="compositionally biased region" description="Low complexity" evidence="11">
    <location>
        <begin position="657"/>
        <end position="666"/>
    </location>
</feature>
<comment type="subcellular location">
    <subcellularLocation>
        <location evidence="1">Secreted</location>
        <location evidence="1">Extracellular space</location>
        <location evidence="1">Extracellular matrix</location>
    </subcellularLocation>
</comment>
<keyword evidence="9" id="KW-0325">Glycoprotein</keyword>
<dbReference type="RefSeq" id="XP_021322558.1">
    <property type="nucleotide sequence ID" value="XM_021466883.3"/>
</dbReference>
<feature type="compositionally biased region" description="Polar residues" evidence="11">
    <location>
        <begin position="292"/>
        <end position="311"/>
    </location>
</feature>
<evidence type="ECO:0000313" key="15">
    <source>
        <dbReference type="Proteomes" id="UP000000437"/>
    </source>
</evidence>
<dbReference type="Gene3D" id="2.10.25.10">
    <property type="entry name" value="Laminin"/>
    <property type="match status" value="2"/>
</dbReference>
<dbReference type="PROSITE" id="PS00514">
    <property type="entry name" value="FIBRINOGEN_C_1"/>
    <property type="match status" value="1"/>
</dbReference>
<dbReference type="Proteomes" id="UP000000437">
    <property type="component" value="Chromosome 16"/>
</dbReference>
<name>A0A8M9P891_DANRE</name>
<evidence type="ECO:0000256" key="6">
    <source>
        <dbReference type="ARBA" id="ARBA00022729"/>
    </source>
</evidence>
<dbReference type="Pfam" id="PF23106">
    <property type="entry name" value="EGF_Teneurin"/>
    <property type="match status" value="2"/>
</dbReference>
<dbReference type="GO" id="GO:0031175">
    <property type="term" value="P:neuron projection development"/>
    <property type="evidence" value="ECO:0000318"/>
    <property type="project" value="GO_Central"/>
</dbReference>
<dbReference type="InterPro" id="IPR002181">
    <property type="entry name" value="Fibrinogen_a/b/g_C_dom"/>
</dbReference>
<feature type="domain" description="Fibronectin type-III" evidence="13">
    <location>
        <begin position="1882"/>
        <end position="1970"/>
    </location>
</feature>
<feature type="region of interest" description="Disordered" evidence="11">
    <location>
        <begin position="790"/>
        <end position="837"/>
    </location>
</feature>
<feature type="region of interest" description="Disordered" evidence="11">
    <location>
        <begin position="452"/>
        <end position="478"/>
    </location>
</feature>
<dbReference type="FunFam" id="3.90.215.10:FF:000001">
    <property type="entry name" value="Tenascin isoform 1"/>
    <property type="match status" value="1"/>
</dbReference>
<evidence type="ECO:0000256" key="3">
    <source>
        <dbReference type="ARBA" id="ARBA00022525"/>
    </source>
</evidence>
<evidence type="ECO:0000256" key="8">
    <source>
        <dbReference type="ARBA" id="ARBA00023157"/>
    </source>
</evidence>
<dbReference type="GeneID" id="100536295"/>
<dbReference type="RefSeq" id="XP_073782069.1">
    <property type="nucleotide sequence ID" value="XM_073925968.1"/>
</dbReference>
<dbReference type="InterPro" id="IPR003961">
    <property type="entry name" value="FN3_dom"/>
</dbReference>
<feature type="region of interest" description="Disordered" evidence="11">
    <location>
        <begin position="653"/>
        <end position="681"/>
    </location>
</feature>
<feature type="region of interest" description="Disordered" evidence="11">
    <location>
        <begin position="1484"/>
        <end position="1574"/>
    </location>
</feature>
<evidence type="ECO:0000259" key="14">
    <source>
        <dbReference type="PROSITE" id="PS51406"/>
    </source>
</evidence>
<dbReference type="Gene3D" id="2.60.40.10">
    <property type="entry name" value="Immunoglobulins"/>
    <property type="match status" value="4"/>
</dbReference>
<proteinExistence type="inferred from homology"/>
<dbReference type="PROSITE" id="PS00022">
    <property type="entry name" value="EGF_1"/>
    <property type="match status" value="1"/>
</dbReference>
<dbReference type="NCBIfam" id="NF040941">
    <property type="entry name" value="GGGWT_bact"/>
    <property type="match status" value="1"/>
</dbReference>
<accession>A0A8M9P891</accession>
<evidence type="ECO:0000313" key="16">
    <source>
        <dbReference type="RefSeq" id="XP_021322558.1"/>
    </source>
</evidence>
<evidence type="ECO:0000256" key="7">
    <source>
        <dbReference type="ARBA" id="ARBA00022737"/>
    </source>
</evidence>
<dbReference type="CTD" id="100536295"/>
<gene>
    <name evidence="16 17" type="primary">tnxba</name>
</gene>
<feature type="region of interest" description="Disordered" evidence="11">
    <location>
        <begin position="1232"/>
        <end position="1280"/>
    </location>
</feature>